<organism evidence="1 2">
    <name type="scientific">Phascolomyces articulosus</name>
    <dbReference type="NCBI Taxonomy" id="60185"/>
    <lineage>
        <taxon>Eukaryota</taxon>
        <taxon>Fungi</taxon>
        <taxon>Fungi incertae sedis</taxon>
        <taxon>Mucoromycota</taxon>
        <taxon>Mucoromycotina</taxon>
        <taxon>Mucoromycetes</taxon>
        <taxon>Mucorales</taxon>
        <taxon>Lichtheimiaceae</taxon>
        <taxon>Phascolomyces</taxon>
    </lineage>
</organism>
<dbReference type="Proteomes" id="UP001209540">
    <property type="component" value="Unassembled WGS sequence"/>
</dbReference>
<reference evidence="1" key="2">
    <citation type="submission" date="2023-02" db="EMBL/GenBank/DDBJ databases">
        <authorList>
            <consortium name="DOE Joint Genome Institute"/>
            <person name="Mondo S.J."/>
            <person name="Chang Y."/>
            <person name="Wang Y."/>
            <person name="Ahrendt S."/>
            <person name="Andreopoulos W."/>
            <person name="Barry K."/>
            <person name="Beard J."/>
            <person name="Benny G.L."/>
            <person name="Blankenship S."/>
            <person name="Bonito G."/>
            <person name="Cuomo C."/>
            <person name="Desiro A."/>
            <person name="Gervers K.A."/>
            <person name="Hundley H."/>
            <person name="Kuo A."/>
            <person name="LaButti K."/>
            <person name="Lang B.F."/>
            <person name="Lipzen A."/>
            <person name="O'Donnell K."/>
            <person name="Pangilinan J."/>
            <person name="Reynolds N."/>
            <person name="Sandor L."/>
            <person name="Smith M.W."/>
            <person name="Tsang A."/>
            <person name="Grigoriev I.V."/>
            <person name="Stajich J.E."/>
            <person name="Spatafora J.W."/>
        </authorList>
    </citation>
    <scope>NUCLEOTIDE SEQUENCE</scope>
    <source>
        <strain evidence="1">RSA 2281</strain>
    </source>
</reference>
<protein>
    <submittedName>
        <fullName evidence="1">Uncharacterized protein</fullName>
    </submittedName>
</protein>
<accession>A0AAD5K253</accession>
<reference evidence="1" key="1">
    <citation type="journal article" date="2022" name="IScience">
        <title>Evolution of zygomycete secretomes and the origins of terrestrial fungal ecologies.</title>
        <authorList>
            <person name="Chang Y."/>
            <person name="Wang Y."/>
            <person name="Mondo S."/>
            <person name="Ahrendt S."/>
            <person name="Andreopoulos W."/>
            <person name="Barry K."/>
            <person name="Beard J."/>
            <person name="Benny G.L."/>
            <person name="Blankenship S."/>
            <person name="Bonito G."/>
            <person name="Cuomo C."/>
            <person name="Desiro A."/>
            <person name="Gervers K.A."/>
            <person name="Hundley H."/>
            <person name="Kuo A."/>
            <person name="LaButti K."/>
            <person name="Lang B.F."/>
            <person name="Lipzen A."/>
            <person name="O'Donnell K."/>
            <person name="Pangilinan J."/>
            <person name="Reynolds N."/>
            <person name="Sandor L."/>
            <person name="Smith M.E."/>
            <person name="Tsang A."/>
            <person name="Grigoriev I.V."/>
            <person name="Stajich J.E."/>
            <person name="Spatafora J.W."/>
        </authorList>
    </citation>
    <scope>NUCLEOTIDE SEQUENCE</scope>
    <source>
        <strain evidence="1">RSA 2281</strain>
    </source>
</reference>
<evidence type="ECO:0000313" key="2">
    <source>
        <dbReference type="Proteomes" id="UP001209540"/>
    </source>
</evidence>
<dbReference type="EMBL" id="JAIXMP010000041">
    <property type="protein sequence ID" value="KAI9247679.1"/>
    <property type="molecule type" value="Genomic_DNA"/>
</dbReference>
<sequence length="133" mass="15050">MVRLGKELKIMADKLVRAGVHNPTPIGMIVKETKLQIFKMVLDGPGAYVMVEMCSLNLLRTPADIPLVPVLVERFTQVKRIVEQMVSNLYDASNCENTRNGQLDWLRDTCKTPIIQEPSVPKSKKSKRRKSSK</sequence>
<proteinExistence type="predicted"/>
<comment type="caution">
    <text evidence="1">The sequence shown here is derived from an EMBL/GenBank/DDBJ whole genome shotgun (WGS) entry which is preliminary data.</text>
</comment>
<dbReference type="AlphaFoldDB" id="A0AAD5K253"/>
<keyword evidence="2" id="KW-1185">Reference proteome</keyword>
<name>A0AAD5K253_9FUNG</name>
<gene>
    <name evidence="1" type="ORF">BDA99DRAFT_489217</name>
</gene>
<evidence type="ECO:0000313" key="1">
    <source>
        <dbReference type="EMBL" id="KAI9247679.1"/>
    </source>
</evidence>